<evidence type="ECO:0000256" key="3">
    <source>
        <dbReference type="ARBA" id="ARBA00022617"/>
    </source>
</evidence>
<gene>
    <name evidence="11" type="ORF">K489DRAFT_324821</name>
</gene>
<evidence type="ECO:0000256" key="7">
    <source>
        <dbReference type="ARBA" id="ARBA00023033"/>
    </source>
</evidence>
<reference evidence="11" key="2">
    <citation type="submission" date="2020-04" db="EMBL/GenBank/DDBJ databases">
        <authorList>
            <consortium name="NCBI Genome Project"/>
        </authorList>
    </citation>
    <scope>NUCLEOTIDE SEQUENCE</scope>
    <source>
        <strain evidence="11">CBS 342.82</strain>
    </source>
</reference>
<keyword evidence="7 11" id="KW-0503">Monooxygenase</keyword>
<evidence type="ECO:0000256" key="5">
    <source>
        <dbReference type="ARBA" id="ARBA00023002"/>
    </source>
</evidence>
<dbReference type="PANTHER" id="PTHR46206:SF1">
    <property type="entry name" value="P450, PUTATIVE (EUROFUNG)-RELATED"/>
    <property type="match status" value="1"/>
</dbReference>
<dbReference type="InterPro" id="IPR001128">
    <property type="entry name" value="Cyt_P450"/>
</dbReference>
<dbReference type="GO" id="GO:0004497">
    <property type="term" value="F:monooxygenase activity"/>
    <property type="evidence" value="ECO:0007669"/>
    <property type="project" value="UniProtKB-KW"/>
</dbReference>
<evidence type="ECO:0000313" key="11">
    <source>
        <dbReference type="RefSeq" id="XP_033456743.1"/>
    </source>
</evidence>
<keyword evidence="4 8" id="KW-0479">Metal-binding</keyword>
<dbReference type="Proteomes" id="UP000504637">
    <property type="component" value="Unplaced"/>
</dbReference>
<keyword evidence="3 8" id="KW-0349">Heme</keyword>
<dbReference type="Gene3D" id="1.10.630.10">
    <property type="entry name" value="Cytochrome P450"/>
    <property type="match status" value="1"/>
</dbReference>
<dbReference type="GO" id="GO:0020037">
    <property type="term" value="F:heme binding"/>
    <property type="evidence" value="ECO:0007669"/>
    <property type="project" value="InterPro"/>
</dbReference>
<evidence type="ECO:0000256" key="6">
    <source>
        <dbReference type="ARBA" id="ARBA00023004"/>
    </source>
</evidence>
<dbReference type="SUPFAM" id="SSF48264">
    <property type="entry name" value="Cytochrome P450"/>
    <property type="match status" value="1"/>
</dbReference>
<dbReference type="GO" id="GO:0016705">
    <property type="term" value="F:oxidoreductase activity, acting on paired donors, with incorporation or reduction of molecular oxygen"/>
    <property type="evidence" value="ECO:0007669"/>
    <property type="project" value="InterPro"/>
</dbReference>
<dbReference type="PRINTS" id="PR00465">
    <property type="entry name" value="EP450IV"/>
</dbReference>
<name>A0A6J3LYK3_9PEZI</name>
<protein>
    <submittedName>
        <fullName evidence="11">P450 monooxygenase</fullName>
    </submittedName>
</protein>
<dbReference type="CDD" id="cd11041">
    <property type="entry name" value="CYP503A1-like"/>
    <property type="match status" value="1"/>
</dbReference>
<dbReference type="InterPro" id="IPR036396">
    <property type="entry name" value="Cyt_P450_sf"/>
</dbReference>
<dbReference type="InterPro" id="IPR002403">
    <property type="entry name" value="Cyt_P450_E_grp-IV"/>
</dbReference>
<dbReference type="GeneID" id="54359587"/>
<accession>A0A6J3LYK3</accession>
<proteinExistence type="inferred from homology"/>
<keyword evidence="5" id="KW-0560">Oxidoreductase</keyword>
<organism evidence="11">
    <name type="scientific">Dissoconium aciculare CBS 342.82</name>
    <dbReference type="NCBI Taxonomy" id="1314786"/>
    <lineage>
        <taxon>Eukaryota</taxon>
        <taxon>Fungi</taxon>
        <taxon>Dikarya</taxon>
        <taxon>Ascomycota</taxon>
        <taxon>Pezizomycotina</taxon>
        <taxon>Dothideomycetes</taxon>
        <taxon>Dothideomycetidae</taxon>
        <taxon>Mycosphaerellales</taxon>
        <taxon>Dissoconiaceae</taxon>
        <taxon>Dissoconium</taxon>
    </lineage>
</organism>
<keyword evidence="6 8" id="KW-0408">Iron</keyword>
<keyword evidence="10" id="KW-1185">Reference proteome</keyword>
<evidence type="ECO:0000256" key="9">
    <source>
        <dbReference type="SAM" id="MobiDB-lite"/>
    </source>
</evidence>
<comment type="cofactor">
    <cofactor evidence="1 8">
        <name>heme</name>
        <dbReference type="ChEBI" id="CHEBI:30413"/>
    </cofactor>
</comment>
<comment type="similarity">
    <text evidence="2">Belongs to the cytochrome P450 family.</text>
</comment>
<sequence length="530" mass="60365">MPLSIAVGGLLVTYYVAANYILPMFTTQAKFVNSTPWVGVKKQWFSRYRAGIAAVQDTSSLMLEGYKKFGQNNKFFVLPQFSRPPFVVLPASKVYEFLAIGDDRVDHLTIGREDVAYQYTMDLKKFPGSAHFDVVRRQLTRKLPLLTNDVYDELVLSMKQNWPVDKEWVTINIYPTVMKIVSQAANRVFSGKALCRSSEFLESSRLYSQNVFRAGFLLKMVPKFLHPITGPYIIAPVNKHLAICKKIATPVIEDRLHRMRTQGKDYKPEIDVLQWVLDDAFALADKEPWRLEVDWLCRCLLQLNMVAIHTTSMVTTNTIMDIYSSPERDEYVAGLREEAERTLAKHNGWTKDAVNELLRVDSVIRETMRVVGLGDYGMPRLISDPKGVTLSGGLHIPYGVRVVVPTYNIQTDPARFDNPLTYDGFRFSRPREAFNTTDNSKISGDKAHLDKVLELKNQSLIVTTDDFFTFGAQRHACPGRFFASQEMKLMLAYIVLNYDIKIEGGRPQNFAMNGNKGPRDDPTMQIKLRA</sequence>
<feature type="region of interest" description="Disordered" evidence="9">
    <location>
        <begin position="509"/>
        <end position="530"/>
    </location>
</feature>
<evidence type="ECO:0000256" key="2">
    <source>
        <dbReference type="ARBA" id="ARBA00010617"/>
    </source>
</evidence>
<reference evidence="11" key="3">
    <citation type="submission" date="2025-08" db="UniProtKB">
        <authorList>
            <consortium name="RefSeq"/>
        </authorList>
    </citation>
    <scope>IDENTIFICATION</scope>
    <source>
        <strain evidence="11">CBS 342.82</strain>
    </source>
</reference>
<evidence type="ECO:0000256" key="1">
    <source>
        <dbReference type="ARBA" id="ARBA00001971"/>
    </source>
</evidence>
<dbReference type="RefSeq" id="XP_033456743.1">
    <property type="nucleotide sequence ID" value="XM_033601787.1"/>
</dbReference>
<evidence type="ECO:0000256" key="8">
    <source>
        <dbReference type="PIRSR" id="PIRSR602403-1"/>
    </source>
</evidence>
<dbReference type="GO" id="GO:0005506">
    <property type="term" value="F:iron ion binding"/>
    <property type="evidence" value="ECO:0007669"/>
    <property type="project" value="InterPro"/>
</dbReference>
<reference evidence="11" key="1">
    <citation type="submission" date="2020-01" db="EMBL/GenBank/DDBJ databases">
        <authorList>
            <consortium name="DOE Joint Genome Institute"/>
            <person name="Haridas S."/>
            <person name="Albert R."/>
            <person name="Binder M."/>
            <person name="Bloem J."/>
            <person name="Labutti K."/>
            <person name="Salamov A."/>
            <person name="Andreopoulos B."/>
            <person name="Baker S.E."/>
            <person name="Barry K."/>
            <person name="Bills G."/>
            <person name="Bluhm B.H."/>
            <person name="Cannon C."/>
            <person name="Castanera R."/>
            <person name="Culley D.E."/>
            <person name="Daum C."/>
            <person name="Ezra D."/>
            <person name="Gonzalez J.B."/>
            <person name="Henrissat B."/>
            <person name="Kuo A."/>
            <person name="Liang C."/>
            <person name="Lipzen A."/>
            <person name="Lutzoni F."/>
            <person name="Magnuson J."/>
            <person name="Mondo S."/>
            <person name="Nolan M."/>
            <person name="Ohm R."/>
            <person name="Pangilinan J."/>
            <person name="Park H.-J."/>
            <person name="Ramirez L."/>
            <person name="Alfaro M."/>
            <person name="Sun H."/>
            <person name="Tritt A."/>
            <person name="Yoshinaga Y."/>
            <person name="Zwiers L.-H."/>
            <person name="Turgeon B.G."/>
            <person name="Goodwin S.B."/>
            <person name="Spatafora J.W."/>
            <person name="Crous P.W."/>
            <person name="Grigoriev I.V."/>
        </authorList>
    </citation>
    <scope>NUCLEOTIDE SEQUENCE</scope>
    <source>
        <strain evidence="11">CBS 342.82</strain>
    </source>
</reference>
<dbReference type="AlphaFoldDB" id="A0A6J3LYK3"/>
<dbReference type="Pfam" id="PF00067">
    <property type="entry name" value="p450"/>
    <property type="match status" value="1"/>
</dbReference>
<evidence type="ECO:0000256" key="4">
    <source>
        <dbReference type="ARBA" id="ARBA00022723"/>
    </source>
</evidence>
<dbReference type="PANTHER" id="PTHR46206">
    <property type="entry name" value="CYTOCHROME P450"/>
    <property type="match status" value="1"/>
</dbReference>
<feature type="binding site" description="axial binding residue" evidence="8">
    <location>
        <position position="477"/>
    </location>
    <ligand>
        <name>heme</name>
        <dbReference type="ChEBI" id="CHEBI:30413"/>
    </ligand>
    <ligandPart>
        <name>Fe</name>
        <dbReference type="ChEBI" id="CHEBI:18248"/>
    </ligandPart>
</feature>
<evidence type="ECO:0000313" key="10">
    <source>
        <dbReference type="Proteomes" id="UP000504637"/>
    </source>
</evidence>
<dbReference type="OrthoDB" id="1844152at2759"/>